<proteinExistence type="predicted"/>
<evidence type="ECO:0000313" key="3">
    <source>
        <dbReference type="Proteomes" id="UP000467260"/>
    </source>
</evidence>
<gene>
    <name evidence="2" type="ORF">MHIB_10110</name>
</gene>
<dbReference type="GO" id="GO:0020037">
    <property type="term" value="F:heme binding"/>
    <property type="evidence" value="ECO:0007669"/>
    <property type="project" value="InterPro"/>
</dbReference>
<organism evidence="2 3">
    <name type="scientific">Mycolicibacter hiberniae</name>
    <dbReference type="NCBI Taxonomy" id="29314"/>
    <lineage>
        <taxon>Bacteria</taxon>
        <taxon>Bacillati</taxon>
        <taxon>Actinomycetota</taxon>
        <taxon>Actinomycetes</taxon>
        <taxon>Mycobacteriales</taxon>
        <taxon>Mycobacteriaceae</taxon>
        <taxon>Mycolicibacter</taxon>
    </lineage>
</organism>
<keyword evidence="1" id="KW-0732">Signal</keyword>
<evidence type="ECO:0000313" key="2">
    <source>
        <dbReference type="EMBL" id="BBZ22593.1"/>
    </source>
</evidence>
<reference evidence="2 3" key="1">
    <citation type="journal article" date="2019" name="Emerg. Microbes Infect.">
        <title>Comprehensive subspecies identification of 175 nontuberculous mycobacteria species based on 7547 genomic profiles.</title>
        <authorList>
            <person name="Matsumoto Y."/>
            <person name="Kinjo T."/>
            <person name="Motooka D."/>
            <person name="Nabeya D."/>
            <person name="Jung N."/>
            <person name="Uechi K."/>
            <person name="Horii T."/>
            <person name="Iida T."/>
            <person name="Fujita J."/>
            <person name="Nakamura S."/>
        </authorList>
    </citation>
    <scope>NUCLEOTIDE SEQUENCE [LARGE SCALE GENOMIC DNA]</scope>
    <source>
        <strain evidence="2 3">JCM 13571</strain>
    </source>
</reference>
<dbReference type="InterPro" id="IPR032407">
    <property type="entry name" value="MHB"/>
</dbReference>
<dbReference type="PIRSF" id="PIRSF010611">
    <property type="entry name" value="UCP010611"/>
    <property type="match status" value="1"/>
</dbReference>
<feature type="signal peptide" evidence="1">
    <location>
        <begin position="1"/>
        <end position="35"/>
    </location>
</feature>
<sequence>MKGVRKMASLSLTRISVAAGSLALAFCAGSGIASASPDLGPILNTTCTYSQVHAALVAENPAAAAEFDANPNGQGMLQMFLNAPPAKRQQLANMVQGMPEAQQYVGTIVQVANSCNNY</sequence>
<dbReference type="KEGG" id="mhib:MHIB_10110"/>
<accession>A0A7I7X1A5</accession>
<dbReference type="EMBL" id="AP022609">
    <property type="protein sequence ID" value="BBZ22593.1"/>
    <property type="molecule type" value="Genomic_DNA"/>
</dbReference>
<evidence type="ECO:0000256" key="1">
    <source>
        <dbReference type="SAM" id="SignalP"/>
    </source>
</evidence>
<evidence type="ECO:0008006" key="4">
    <source>
        <dbReference type="Google" id="ProtNLM"/>
    </source>
</evidence>
<protein>
    <recommendedName>
        <fullName evidence="4">Hemophore-related protein</fullName>
    </recommendedName>
</protein>
<dbReference type="AlphaFoldDB" id="A0A7I7X1A5"/>
<dbReference type="NCBIfam" id="TIGR04529">
    <property type="entry name" value="MTB_hemophore"/>
    <property type="match status" value="1"/>
</dbReference>
<dbReference type="InterPro" id="IPR016572">
    <property type="entry name" value="UCP010611"/>
</dbReference>
<feature type="chain" id="PRO_5029781431" description="Hemophore-related protein" evidence="1">
    <location>
        <begin position="36"/>
        <end position="118"/>
    </location>
</feature>
<keyword evidence="3" id="KW-1185">Reference proteome</keyword>
<name>A0A7I7X1A5_9MYCO</name>
<dbReference type="Proteomes" id="UP000467260">
    <property type="component" value="Chromosome"/>
</dbReference>